<keyword evidence="1" id="KW-1133">Transmembrane helix</keyword>
<accession>A0A969PN01</accession>
<protein>
    <submittedName>
        <fullName evidence="2">Uncharacterized protein</fullName>
    </submittedName>
</protein>
<dbReference type="Proteomes" id="UP000752012">
    <property type="component" value="Unassembled WGS sequence"/>
</dbReference>
<dbReference type="EMBL" id="JAATHJ010000006">
    <property type="protein sequence ID" value="NJP37181.1"/>
    <property type="molecule type" value="Genomic_DNA"/>
</dbReference>
<dbReference type="AlphaFoldDB" id="A0A969PN01"/>
<dbReference type="RefSeq" id="WP_168005542.1">
    <property type="nucleotide sequence ID" value="NZ_JAATHJ010000006.1"/>
</dbReference>
<name>A0A969PN01_9BACI</name>
<evidence type="ECO:0000313" key="2">
    <source>
        <dbReference type="EMBL" id="NJP37181.1"/>
    </source>
</evidence>
<keyword evidence="3" id="KW-1185">Reference proteome</keyword>
<proteinExistence type="predicted"/>
<gene>
    <name evidence="2" type="ORF">HCN83_06210</name>
</gene>
<organism evidence="2 3">
    <name type="scientific">Alkalicoccus luteus</name>
    <dbReference type="NCBI Taxonomy" id="1237094"/>
    <lineage>
        <taxon>Bacteria</taxon>
        <taxon>Bacillati</taxon>
        <taxon>Bacillota</taxon>
        <taxon>Bacilli</taxon>
        <taxon>Bacillales</taxon>
        <taxon>Bacillaceae</taxon>
        <taxon>Alkalicoccus</taxon>
    </lineage>
</organism>
<feature type="transmembrane region" description="Helical" evidence="1">
    <location>
        <begin position="21"/>
        <end position="45"/>
    </location>
</feature>
<evidence type="ECO:0000256" key="1">
    <source>
        <dbReference type="SAM" id="Phobius"/>
    </source>
</evidence>
<reference evidence="2 3" key="1">
    <citation type="submission" date="2020-03" db="EMBL/GenBank/DDBJ databases">
        <title>Assessment of the enzymatic potential of alkaline-tolerant lipase obtained from Bacillus luteus H11 (technogenic soil) for the bioremediation of saline soils contaminated with petroleum substances.</title>
        <authorList>
            <person name="Kalwasinska A."/>
        </authorList>
    </citation>
    <scope>NUCLEOTIDE SEQUENCE [LARGE SCALE GENOMIC DNA]</scope>
    <source>
        <strain evidence="2 3">H11</strain>
    </source>
</reference>
<keyword evidence="1" id="KW-0812">Transmembrane</keyword>
<comment type="caution">
    <text evidence="2">The sequence shown here is derived from an EMBL/GenBank/DDBJ whole genome shotgun (WGS) entry which is preliminary data.</text>
</comment>
<keyword evidence="1" id="KW-0472">Membrane</keyword>
<sequence length="46" mass="4870">MNGQELGEKMQNVGKDMQKGGGALAGCGCLLTIFVTVPIILILFIF</sequence>
<evidence type="ECO:0000313" key="3">
    <source>
        <dbReference type="Proteomes" id="UP000752012"/>
    </source>
</evidence>